<dbReference type="InterPro" id="IPR001584">
    <property type="entry name" value="Integrase_cat-core"/>
</dbReference>
<protein>
    <submittedName>
        <fullName evidence="2">Unannotated protein</fullName>
    </submittedName>
</protein>
<accession>A0A6J6TBH9</accession>
<dbReference type="EMBL" id="CAEZYQ010000011">
    <property type="protein sequence ID" value="CAB4744185.1"/>
    <property type="molecule type" value="Genomic_DNA"/>
</dbReference>
<feature type="domain" description="Integrase catalytic" evidence="1">
    <location>
        <begin position="21"/>
        <end position="75"/>
    </location>
</feature>
<dbReference type="GO" id="GO:0015074">
    <property type="term" value="P:DNA integration"/>
    <property type="evidence" value="ECO:0007669"/>
    <property type="project" value="InterPro"/>
</dbReference>
<dbReference type="SUPFAM" id="SSF53098">
    <property type="entry name" value="Ribonuclease H-like"/>
    <property type="match status" value="1"/>
</dbReference>
<dbReference type="AlphaFoldDB" id="A0A6J6TBH9"/>
<dbReference type="Pfam" id="PF13683">
    <property type="entry name" value="rve_3"/>
    <property type="match status" value="1"/>
</dbReference>
<dbReference type="InterPro" id="IPR012337">
    <property type="entry name" value="RNaseH-like_sf"/>
</dbReference>
<proteinExistence type="predicted"/>
<reference evidence="2" key="1">
    <citation type="submission" date="2020-05" db="EMBL/GenBank/DDBJ databases">
        <authorList>
            <person name="Chiriac C."/>
            <person name="Salcher M."/>
            <person name="Ghai R."/>
            <person name="Kavagutti S V."/>
        </authorList>
    </citation>
    <scope>NUCLEOTIDE SEQUENCE</scope>
</reference>
<sequence>MTVSGQVLCPPLGSSYCPLTYDNALAESQIGLYKAELIRPEGPWRGVEHVELETLNWVDFFNTERPHEALDDLTPIAAEELHYAARNELTPTG</sequence>
<organism evidence="2">
    <name type="scientific">freshwater metagenome</name>
    <dbReference type="NCBI Taxonomy" id="449393"/>
    <lineage>
        <taxon>unclassified sequences</taxon>
        <taxon>metagenomes</taxon>
        <taxon>ecological metagenomes</taxon>
    </lineage>
</organism>
<evidence type="ECO:0000259" key="1">
    <source>
        <dbReference type="Pfam" id="PF13683"/>
    </source>
</evidence>
<name>A0A6J6TBH9_9ZZZZ</name>
<gene>
    <name evidence="2" type="ORF">UFOPK2761_01539</name>
</gene>
<evidence type="ECO:0000313" key="2">
    <source>
        <dbReference type="EMBL" id="CAB4744185.1"/>
    </source>
</evidence>